<dbReference type="PANTHER" id="PTHR47691:SF3">
    <property type="entry name" value="HTH-TYPE TRANSCRIPTIONAL REGULATOR RV0890C-RELATED"/>
    <property type="match status" value="1"/>
</dbReference>
<dbReference type="RefSeq" id="WP_213002436.1">
    <property type="nucleotide sequence ID" value="NZ_BAAATW010000018.1"/>
</dbReference>
<dbReference type="EMBL" id="BOQP01000050">
    <property type="protein sequence ID" value="GIM82244.1"/>
    <property type="molecule type" value="Genomic_DNA"/>
</dbReference>
<dbReference type="Gene3D" id="3.40.50.300">
    <property type="entry name" value="P-loop containing nucleotide triphosphate hydrolases"/>
    <property type="match status" value="1"/>
</dbReference>
<dbReference type="Proteomes" id="UP000680865">
    <property type="component" value="Unassembled WGS sequence"/>
</dbReference>
<dbReference type="InterPro" id="IPR002182">
    <property type="entry name" value="NB-ARC"/>
</dbReference>
<dbReference type="SUPFAM" id="SSF48452">
    <property type="entry name" value="TPR-like"/>
    <property type="match status" value="2"/>
</dbReference>
<name>A0A919W0T0_9ACTN</name>
<dbReference type="InterPro" id="IPR027417">
    <property type="entry name" value="P-loop_NTPase"/>
</dbReference>
<evidence type="ECO:0000313" key="3">
    <source>
        <dbReference type="Proteomes" id="UP000680865"/>
    </source>
</evidence>
<dbReference type="Pfam" id="PF00931">
    <property type="entry name" value="NB-ARC"/>
    <property type="match status" value="1"/>
</dbReference>
<dbReference type="SUPFAM" id="SSF52540">
    <property type="entry name" value="P-loop containing nucleoside triphosphate hydrolases"/>
    <property type="match status" value="1"/>
</dbReference>
<dbReference type="AlphaFoldDB" id="A0A919W0T0"/>
<dbReference type="PRINTS" id="PR00364">
    <property type="entry name" value="DISEASERSIST"/>
</dbReference>
<dbReference type="GO" id="GO:0043531">
    <property type="term" value="F:ADP binding"/>
    <property type="evidence" value="ECO:0007669"/>
    <property type="project" value="InterPro"/>
</dbReference>
<organism evidence="2 3">
    <name type="scientific">Winogradskya consettensis</name>
    <dbReference type="NCBI Taxonomy" id="113560"/>
    <lineage>
        <taxon>Bacteria</taxon>
        <taxon>Bacillati</taxon>
        <taxon>Actinomycetota</taxon>
        <taxon>Actinomycetes</taxon>
        <taxon>Micromonosporales</taxon>
        <taxon>Micromonosporaceae</taxon>
        <taxon>Winogradskya</taxon>
    </lineage>
</organism>
<gene>
    <name evidence="2" type="ORF">Aco04nite_80610</name>
</gene>
<proteinExistence type="predicted"/>
<reference evidence="2" key="1">
    <citation type="submission" date="2021-03" db="EMBL/GenBank/DDBJ databases">
        <title>Whole genome shotgun sequence of Actinoplanes consettensis NBRC 14913.</title>
        <authorList>
            <person name="Komaki H."/>
            <person name="Tamura T."/>
        </authorList>
    </citation>
    <scope>NUCLEOTIDE SEQUENCE</scope>
    <source>
        <strain evidence="2">NBRC 14913</strain>
    </source>
</reference>
<protein>
    <recommendedName>
        <fullName evidence="1">NB-ARC domain-containing protein</fullName>
    </recommendedName>
</protein>
<evidence type="ECO:0000313" key="2">
    <source>
        <dbReference type="EMBL" id="GIM82244.1"/>
    </source>
</evidence>
<dbReference type="InterPro" id="IPR011717">
    <property type="entry name" value="TPR-4"/>
</dbReference>
<dbReference type="Pfam" id="PF07721">
    <property type="entry name" value="TPR_4"/>
    <property type="match status" value="3"/>
</dbReference>
<dbReference type="GO" id="GO:0042802">
    <property type="term" value="F:identical protein binding"/>
    <property type="evidence" value="ECO:0007669"/>
    <property type="project" value="InterPro"/>
</dbReference>
<accession>A0A919W0T0</accession>
<dbReference type="InterPro" id="IPR011990">
    <property type="entry name" value="TPR-like_helical_dom_sf"/>
</dbReference>
<feature type="domain" description="NB-ARC" evidence="1">
    <location>
        <begin position="143"/>
        <end position="289"/>
    </location>
</feature>
<dbReference type="Gene3D" id="1.25.40.10">
    <property type="entry name" value="Tetratricopeptide repeat domain"/>
    <property type="match status" value="2"/>
</dbReference>
<sequence length="854" mass="92060">METDFPLPGNAMDVAGFVAALHNVKVWAGNPSLEELRRRTGVASSTLSDAFSSRRRRIPSLDIVRAVIRACGGGPPDVVAWERAWRALAERIDAGKTTDPTSGIGTGKVAVPRQLPPDVAGFTGRRQSMEALRATHPRTPATIIAGTAGVGKTTLAVHWAHHIADRYPDGQLYLDLRGHSSDQTISPVEALSLLLQSLGVPAEKVPAELSLQTGLYRSLLADRRVLVILDNVVDTAHVRPLLPGGAGCHALITSRNALTGLVVRESAARITLETLDAAESVELLIRQLGRARVEAEPGTAIELATLCAHLPLALRIVAANLAARPRQSIAGAVQDLHKTDLLGRLQVIGDPEIAVTAAFDVSYRALPGETQRLFRLIGLVPGPEISRETAAVLLDRDLDDPVPELDELLAAHLIAEATPNRFRSHDLLALYARRQAGAEPDDVREKALDRLFSWYLLSSEAAVEILIPAAWWQQKHADLVCIGEAHRFSGPPEAQAWLRTELANLTAAASHAAQHGPAPFAWYLAHTLAGFLYSRGDTVALLSVARAGLRAAESVDNAFGRANGHMTMSLANTQLRDLRAAAKDLAAAREQYRRADDPRSALAASNNLGDLLVRLGEIDWAEQLLEKIIADPRVQQWVGGNEYSNLAMTRRIRGDYTDAQRLEKIGQQLAIRDGNLRLAAPAKVGLAMTHLELGEPAAAEPLLRSAYATVRETSSDIDLYDTVAGLLLVCARTGRHDEAADWAADLEALLERGICSYSGDDWAHTALVEAHLAAGRPEEALAIGEPALTENERAGYRLPAMRLRIRLGRAQVKLGNSTAARAFWDEALGYAKEQNLPDGIRIESELSALTAGSG</sequence>
<comment type="caution">
    <text evidence="2">The sequence shown here is derived from an EMBL/GenBank/DDBJ whole genome shotgun (WGS) entry which is preliminary data.</text>
</comment>
<dbReference type="PANTHER" id="PTHR47691">
    <property type="entry name" value="REGULATOR-RELATED"/>
    <property type="match status" value="1"/>
</dbReference>
<evidence type="ECO:0000259" key="1">
    <source>
        <dbReference type="Pfam" id="PF00931"/>
    </source>
</evidence>
<keyword evidence="3" id="KW-1185">Reference proteome</keyword>